<evidence type="ECO:0000256" key="5">
    <source>
        <dbReference type="ARBA" id="ARBA00022692"/>
    </source>
</evidence>
<feature type="transmembrane region" description="Helical" evidence="9">
    <location>
        <begin position="227"/>
        <end position="247"/>
    </location>
</feature>
<feature type="transmembrane region" description="Helical" evidence="9">
    <location>
        <begin position="146"/>
        <end position="166"/>
    </location>
</feature>
<evidence type="ECO:0000256" key="8">
    <source>
        <dbReference type="ARBA" id="ARBA00023136"/>
    </source>
</evidence>
<evidence type="ECO:0000256" key="4">
    <source>
        <dbReference type="ARBA" id="ARBA00022475"/>
    </source>
</evidence>
<evidence type="ECO:0000313" key="10">
    <source>
        <dbReference type="EMBL" id="KNE21475.1"/>
    </source>
</evidence>
<proteinExistence type="inferred from homology"/>
<evidence type="ECO:0000256" key="1">
    <source>
        <dbReference type="ARBA" id="ARBA00004651"/>
    </source>
</evidence>
<feature type="transmembrane region" description="Helical" evidence="9">
    <location>
        <begin position="186"/>
        <end position="206"/>
    </location>
</feature>
<dbReference type="GO" id="GO:0015820">
    <property type="term" value="P:L-leucine transport"/>
    <property type="evidence" value="ECO:0007669"/>
    <property type="project" value="TreeGrafter"/>
</dbReference>
<comment type="similarity">
    <text evidence="2 9">Belongs to the branched chain amino acid transporter family.</text>
</comment>
<dbReference type="GO" id="GO:0015190">
    <property type="term" value="F:L-leucine transmembrane transporter activity"/>
    <property type="evidence" value="ECO:0007669"/>
    <property type="project" value="TreeGrafter"/>
</dbReference>
<feature type="transmembrane region" description="Helical" evidence="9">
    <location>
        <begin position="114"/>
        <end position="134"/>
    </location>
</feature>
<dbReference type="GO" id="GO:0015818">
    <property type="term" value="P:isoleucine transport"/>
    <property type="evidence" value="ECO:0007669"/>
    <property type="project" value="TreeGrafter"/>
</dbReference>
<dbReference type="Proteomes" id="UP000036780">
    <property type="component" value="Unassembled WGS sequence"/>
</dbReference>
<dbReference type="InterPro" id="IPR004685">
    <property type="entry name" value="Brnchd-chn_aa_trnsp_Livcs"/>
</dbReference>
<keyword evidence="8 9" id="KW-0472">Membrane</keyword>
<feature type="transmembrane region" description="Helical" evidence="9">
    <location>
        <begin position="364"/>
        <end position="382"/>
    </location>
</feature>
<dbReference type="OrthoDB" id="9783920at2"/>
<evidence type="ECO:0000256" key="9">
    <source>
        <dbReference type="RuleBase" id="RU362122"/>
    </source>
</evidence>
<protein>
    <recommendedName>
        <fullName evidence="9">Branched-chain amino acid transport system carrier protein</fullName>
    </recommendedName>
</protein>
<keyword evidence="6 9" id="KW-0029">Amino-acid transport</keyword>
<dbReference type="PANTHER" id="PTHR30588">
    <property type="entry name" value="BRANCHED-CHAIN AMINO ACID TRANSPORT SYSTEM 2 CARRIER PROTEIN"/>
    <property type="match status" value="1"/>
</dbReference>
<evidence type="ECO:0000256" key="6">
    <source>
        <dbReference type="ARBA" id="ARBA00022970"/>
    </source>
</evidence>
<dbReference type="GO" id="GO:0015188">
    <property type="term" value="F:L-isoleucine transmembrane transporter activity"/>
    <property type="evidence" value="ECO:0007669"/>
    <property type="project" value="TreeGrafter"/>
</dbReference>
<keyword evidence="5 9" id="KW-0812">Transmembrane</keyword>
<organism evidence="10 11">
    <name type="scientific">Virgibacillus pantothenticus</name>
    <dbReference type="NCBI Taxonomy" id="1473"/>
    <lineage>
        <taxon>Bacteria</taxon>
        <taxon>Bacillati</taxon>
        <taxon>Bacillota</taxon>
        <taxon>Bacilli</taxon>
        <taxon>Bacillales</taxon>
        <taxon>Bacillaceae</taxon>
        <taxon>Virgibacillus</taxon>
    </lineage>
</organism>
<keyword evidence="11" id="KW-1185">Reference proteome</keyword>
<dbReference type="EMBL" id="LGTO01000005">
    <property type="protein sequence ID" value="KNE21475.1"/>
    <property type="molecule type" value="Genomic_DNA"/>
</dbReference>
<dbReference type="PATRIC" id="fig|1473.5.peg.4508"/>
<sequence length="428" mass="45941">MKKDTFIIGFMLFALFFGAGNLIYPPVLGVASGTSFFPAIAGFVITGIGIPILAVTAISYVKNDARELGNDVHPLFGLIFTCLVYLAIGPFFGIPRAATVGYEMSIEPLLNETTPWSLWLFTSIFFLAVLLVSLNPSKMVDRIGQLLTPILLLSIAALVIGGFILFDQPLSSASEDYAQTPFFTGFIEGYLTMDAIAALAFGIIVVQTFKERGLSTKGEIIKATLKAGAVAGVGLATVYTTMGWISAKMPNGDTFTNGGEILSQAATQIFGTSGTLLLGIIVTLACFTTSVGLVVAASQFFSKISPLSYKWLTAIITLASFIIANQGLNTIIRFSVPVLVFLYPIAIVLIILTFMRSMFKNKQAVYRGAILFTSIVSLYDGLQELGVQMPVASEYMALLPFSNIGLGWLFPAVIGSLIGWALSKLRNQ</sequence>
<feature type="transmembrane region" description="Helical" evidence="9">
    <location>
        <begin position="36"/>
        <end position="61"/>
    </location>
</feature>
<evidence type="ECO:0000256" key="7">
    <source>
        <dbReference type="ARBA" id="ARBA00022989"/>
    </source>
</evidence>
<feature type="transmembrane region" description="Helical" evidence="9">
    <location>
        <begin position="334"/>
        <end position="352"/>
    </location>
</feature>
<evidence type="ECO:0000256" key="2">
    <source>
        <dbReference type="ARBA" id="ARBA00008540"/>
    </source>
</evidence>
<evidence type="ECO:0000256" key="3">
    <source>
        <dbReference type="ARBA" id="ARBA00022448"/>
    </source>
</evidence>
<feature type="transmembrane region" description="Helical" evidence="9">
    <location>
        <begin position="276"/>
        <end position="297"/>
    </location>
</feature>
<feature type="transmembrane region" description="Helical" evidence="9">
    <location>
        <begin position="73"/>
        <end position="94"/>
    </location>
</feature>
<comment type="function">
    <text evidence="9">Component of the transport system for branched-chain amino acids.</text>
</comment>
<accession>A0A0L0QS33</accession>
<dbReference type="AlphaFoldDB" id="A0A0L0QS33"/>
<name>A0A0L0QS33_VIRPA</name>
<keyword evidence="3 9" id="KW-0813">Transport</keyword>
<dbReference type="GO" id="GO:0005304">
    <property type="term" value="F:L-valine transmembrane transporter activity"/>
    <property type="evidence" value="ECO:0007669"/>
    <property type="project" value="TreeGrafter"/>
</dbReference>
<feature type="transmembrane region" description="Helical" evidence="9">
    <location>
        <begin position="309"/>
        <end position="328"/>
    </location>
</feature>
<comment type="subcellular location">
    <subcellularLocation>
        <location evidence="1 9">Cell membrane</location>
        <topology evidence="1 9">Multi-pass membrane protein</topology>
    </subcellularLocation>
</comment>
<evidence type="ECO:0000313" key="11">
    <source>
        <dbReference type="Proteomes" id="UP000036780"/>
    </source>
</evidence>
<dbReference type="GeneID" id="66872773"/>
<keyword evidence="4" id="KW-1003">Cell membrane</keyword>
<dbReference type="NCBIfam" id="TIGR00796">
    <property type="entry name" value="livcs"/>
    <property type="match status" value="1"/>
</dbReference>
<reference evidence="11" key="1">
    <citation type="submission" date="2015-07" db="EMBL/GenBank/DDBJ databases">
        <title>Fjat-10053 dsm26.</title>
        <authorList>
            <person name="Liu B."/>
            <person name="Wang J."/>
            <person name="Zhu Y."/>
            <person name="Liu G."/>
            <person name="Chen Q."/>
            <person name="Chen Z."/>
            <person name="Lan J."/>
            <person name="Che J."/>
            <person name="Ge C."/>
            <person name="Shi H."/>
            <person name="Pan Z."/>
            <person name="Liu X."/>
        </authorList>
    </citation>
    <scope>NUCLEOTIDE SEQUENCE [LARGE SCALE GENOMIC DNA]</scope>
    <source>
        <strain evidence="11">DSM 26</strain>
    </source>
</reference>
<dbReference type="RefSeq" id="WP_050350904.1">
    <property type="nucleotide sequence ID" value="NZ_BOSN01000004.1"/>
</dbReference>
<feature type="transmembrane region" description="Helical" evidence="9">
    <location>
        <begin position="402"/>
        <end position="422"/>
    </location>
</feature>
<keyword evidence="7 9" id="KW-1133">Transmembrane helix</keyword>
<gene>
    <name evidence="10" type="ORF">AFK71_07390</name>
</gene>
<dbReference type="Pfam" id="PF05525">
    <property type="entry name" value="Branch_AA_trans"/>
    <property type="match status" value="1"/>
</dbReference>
<feature type="transmembrane region" description="Helical" evidence="9">
    <location>
        <begin position="7"/>
        <end position="24"/>
    </location>
</feature>
<dbReference type="GO" id="GO:0005886">
    <property type="term" value="C:plasma membrane"/>
    <property type="evidence" value="ECO:0007669"/>
    <property type="project" value="UniProtKB-SubCell"/>
</dbReference>
<dbReference type="PANTHER" id="PTHR30588:SF0">
    <property type="entry name" value="BRANCHED-CHAIN AMINO ACID PERMEASE BRNQ"/>
    <property type="match status" value="1"/>
</dbReference>
<comment type="caution">
    <text evidence="10">The sequence shown here is derived from an EMBL/GenBank/DDBJ whole genome shotgun (WGS) entry which is preliminary data.</text>
</comment>